<feature type="region of interest" description="Disordered" evidence="9">
    <location>
        <begin position="222"/>
        <end position="251"/>
    </location>
</feature>
<dbReference type="GO" id="GO:0012505">
    <property type="term" value="C:endomembrane system"/>
    <property type="evidence" value="ECO:0007669"/>
    <property type="project" value="UniProtKB-SubCell"/>
</dbReference>
<dbReference type="EMBL" id="LNIX01000052">
    <property type="protein sequence ID" value="OXA37828.1"/>
    <property type="molecule type" value="Genomic_DNA"/>
</dbReference>
<name>A0A226CZ49_FOLCA</name>
<dbReference type="GO" id="GO:0048468">
    <property type="term" value="P:cell development"/>
    <property type="evidence" value="ECO:0007669"/>
    <property type="project" value="UniProtKB-ARBA"/>
</dbReference>
<dbReference type="InterPro" id="IPR000719">
    <property type="entry name" value="Prot_kinase_dom"/>
</dbReference>
<proteinExistence type="predicted"/>
<keyword evidence="10" id="KW-1133">Transmembrane helix</keyword>
<dbReference type="PROSITE" id="PS00109">
    <property type="entry name" value="PROTEIN_KINASE_TYR"/>
    <property type="match status" value="1"/>
</dbReference>
<dbReference type="Gene3D" id="1.10.510.10">
    <property type="entry name" value="Transferase(Phosphotransferase) domain 1"/>
    <property type="match status" value="1"/>
</dbReference>
<keyword evidence="13" id="KW-1185">Reference proteome</keyword>
<evidence type="ECO:0000256" key="4">
    <source>
        <dbReference type="ARBA" id="ARBA00022777"/>
    </source>
</evidence>
<keyword evidence="3" id="KW-0547">Nucleotide-binding</keyword>
<dbReference type="InterPro" id="IPR011009">
    <property type="entry name" value="Kinase-like_dom_sf"/>
</dbReference>
<sequence length="1410" mass="160283">MDYVEKVESESETYAVRNVRKSGNFVINCTSNQPVDWRFKGSIGNTLVKSERSMTFEEYDGDRGFKGACFYSSLIFSKIENEISGQYFCIVKPKLDLNPYKQQGLQRKITLLSDNNLTDDSLQHLQKDDLIHVVPVLGDRILIWNGINKLQSDSRVEDDNQSLFTSSLISNRELLERGLRLPTDILLSKRAELSSPSSSITHQQLPSSQTIFLEVIRENEPLSQNSTASTSDSIELATTSGSSFTRPVESSPSAPIHEHRFYNFDIDAVLRKNDAVKHILFQKIPAKKMVVKDDRQTIAAVLVDAIIENLGTCPSKQAMDQMAKDLVGKYPALGDPRRKHLGYQMWFMGSSDGSPASGFLEERLKNQRKKISDKKLLSTSATKCNELDLPVLNWISDDEDDDPDPEEGILEYIRQNFGTDVDSAMKNTVFQRRTVIRRLNAVNVDILDNLVVSMPRLFDTEGMITQDFDCRHPALAFVMYDRWPRVSRKILEYAEESGIDYLKKFGVMKSRYDLSSDDVTILAYCVLPFVLPSCGRRAASDNLEDQFDDGELPMVTTRGKRKAKAAGRPPKKTMSILKASDLDVYKSMFVVKPASPGQSLSLLTLPDEMRITYDLNWLLILIKNHRYDDKRYPYELPCAENSPDSEFSLFSKGRTYTNWIQETDFVRKSAVSITVNLYETDLPRSFKCVAQNKTNNSQNSTIFIRIPAYPATVYWPDREDIVYKNLNIFYCISRIPVRFEKEDSLPTYLEDTKAGFVDYYIGMGFKYTKAVQVTLDDGADADGQIGKVTCLDEASNGTHVYWSWNYTISSEEDGKGERIRFNGPYKRAECKTSVEEELTGILYIEAGNHVELSMRENCLKLPYNEWNFCNHRIPELPTESELEDSSFVYSPLPNGTSGAFQCMTPDVYNDGIHYEVFAETVNNQLGNANNKEQEFIKVGKLSKYSIFIGDFIHISCITSNMYFYGSGIWVLLFNNGTQSAVQKCEAIANYGQILDNIFKNTSFKIVTLTYLLLAWIISDDIHRVGSFLERHSKITINSMDVIGTTCGGISVIYSEKWARSGKNAGIVFPDQRFDNLRVNARTELPSVGPMGIILSASAMVILVVILIGFGIWMRMRPPVDAVFYKLIKDFFDGYEPTGVDVTNPCQTAESQPYDKSYEIPLKHVSIKLESPLGSGAYGLVLHGTIDGKHIPRIKTGGELYLFLEYCEHGPLQNYLVENRSQFSLKGQDPSQNGDYENNLGHGCKISLQDLYRWSSEIASGMNYLAERKVFHGDLAARNVLLDSSLKAKVSDFGLSRRLYERYEYVKQSREPLPWRWMALESLRDLTFSTESDVWSFAITLWEIFSLGQVPYSGIQYTSEFVELLETNFRLSKPQYSSMKMYNLMLQCWHNEPSERPAFYDIVDAMINIMN</sequence>
<dbReference type="GO" id="GO:0005886">
    <property type="term" value="C:plasma membrane"/>
    <property type="evidence" value="ECO:0007669"/>
    <property type="project" value="TreeGrafter"/>
</dbReference>
<evidence type="ECO:0000256" key="10">
    <source>
        <dbReference type="SAM" id="Phobius"/>
    </source>
</evidence>
<dbReference type="PROSITE" id="PS50011">
    <property type="entry name" value="PROTEIN_KINASE_DOM"/>
    <property type="match status" value="1"/>
</dbReference>
<keyword evidence="10" id="KW-0812">Transmembrane</keyword>
<keyword evidence="4" id="KW-0418">Kinase</keyword>
<dbReference type="GO" id="GO:0051130">
    <property type="term" value="P:positive regulation of cellular component organization"/>
    <property type="evidence" value="ECO:0007669"/>
    <property type="project" value="UniProtKB-ARBA"/>
</dbReference>
<evidence type="ECO:0000256" key="5">
    <source>
        <dbReference type="ARBA" id="ARBA00022840"/>
    </source>
</evidence>
<evidence type="ECO:0000256" key="3">
    <source>
        <dbReference type="ARBA" id="ARBA00022741"/>
    </source>
</evidence>
<comment type="catalytic activity">
    <reaction evidence="8">
        <text>L-tyrosyl-[protein] + ATP = O-phospho-L-tyrosyl-[protein] + ADP + H(+)</text>
        <dbReference type="Rhea" id="RHEA:10596"/>
        <dbReference type="Rhea" id="RHEA-COMP:10136"/>
        <dbReference type="Rhea" id="RHEA-COMP:20101"/>
        <dbReference type="ChEBI" id="CHEBI:15378"/>
        <dbReference type="ChEBI" id="CHEBI:30616"/>
        <dbReference type="ChEBI" id="CHEBI:46858"/>
        <dbReference type="ChEBI" id="CHEBI:61978"/>
        <dbReference type="ChEBI" id="CHEBI:456216"/>
        <dbReference type="EC" id="2.7.10.1"/>
    </reaction>
</comment>
<evidence type="ECO:0000256" key="7">
    <source>
        <dbReference type="ARBA" id="ARBA00023137"/>
    </source>
</evidence>
<comment type="subcellular location">
    <subcellularLocation>
        <location evidence="1">Endomembrane system</location>
    </subcellularLocation>
</comment>
<dbReference type="GO" id="GO:0050793">
    <property type="term" value="P:regulation of developmental process"/>
    <property type="evidence" value="ECO:0007669"/>
    <property type="project" value="UniProtKB-ARBA"/>
</dbReference>
<dbReference type="Pfam" id="PF07714">
    <property type="entry name" value="PK_Tyr_Ser-Thr"/>
    <property type="match status" value="1"/>
</dbReference>
<accession>A0A226CZ49</accession>
<evidence type="ECO:0000256" key="8">
    <source>
        <dbReference type="ARBA" id="ARBA00051243"/>
    </source>
</evidence>
<reference evidence="12 13" key="1">
    <citation type="submission" date="2015-12" db="EMBL/GenBank/DDBJ databases">
        <title>The genome of Folsomia candida.</title>
        <authorList>
            <person name="Faddeeva A."/>
            <person name="Derks M.F."/>
            <person name="Anvar Y."/>
            <person name="Smit S."/>
            <person name="Van Straalen N."/>
            <person name="Roelofs D."/>
        </authorList>
    </citation>
    <scope>NUCLEOTIDE SEQUENCE [LARGE SCALE GENOMIC DNA]</scope>
    <source>
        <strain evidence="12 13">VU population</strain>
        <tissue evidence="12">Whole body</tissue>
    </source>
</reference>
<dbReference type="GO" id="GO:0005524">
    <property type="term" value="F:ATP binding"/>
    <property type="evidence" value="ECO:0007669"/>
    <property type="project" value="UniProtKB-KW"/>
</dbReference>
<evidence type="ECO:0000313" key="13">
    <source>
        <dbReference type="Proteomes" id="UP000198287"/>
    </source>
</evidence>
<gene>
    <name evidence="12" type="ORF">Fcan01_27486</name>
</gene>
<dbReference type="Proteomes" id="UP000198287">
    <property type="component" value="Unassembled WGS sequence"/>
</dbReference>
<keyword evidence="7" id="KW-0829">Tyrosine-protein kinase</keyword>
<protein>
    <submittedName>
        <fullName evidence="12">Fibroblast growth factor receptor</fullName>
    </submittedName>
</protein>
<dbReference type="InterPro" id="IPR050122">
    <property type="entry name" value="RTK"/>
</dbReference>
<evidence type="ECO:0000313" key="12">
    <source>
        <dbReference type="EMBL" id="OXA37828.1"/>
    </source>
</evidence>
<keyword evidence="5" id="KW-0067">ATP-binding</keyword>
<dbReference type="GO" id="GO:0043235">
    <property type="term" value="C:receptor complex"/>
    <property type="evidence" value="ECO:0007669"/>
    <property type="project" value="TreeGrafter"/>
</dbReference>
<evidence type="ECO:0000256" key="1">
    <source>
        <dbReference type="ARBA" id="ARBA00004308"/>
    </source>
</evidence>
<feature type="transmembrane region" description="Helical" evidence="10">
    <location>
        <begin position="1090"/>
        <end position="1112"/>
    </location>
</feature>
<dbReference type="PANTHER" id="PTHR24416">
    <property type="entry name" value="TYROSINE-PROTEIN KINASE RECEPTOR"/>
    <property type="match status" value="1"/>
</dbReference>
<evidence type="ECO:0000256" key="9">
    <source>
        <dbReference type="SAM" id="MobiDB-lite"/>
    </source>
</evidence>
<comment type="caution">
    <text evidence="12">The sequence shown here is derived from an EMBL/GenBank/DDBJ whole genome shotgun (WGS) entry which is preliminary data.</text>
</comment>
<dbReference type="GO" id="GO:0030182">
    <property type="term" value="P:neuron differentiation"/>
    <property type="evidence" value="ECO:0007669"/>
    <property type="project" value="UniProtKB-ARBA"/>
</dbReference>
<dbReference type="GO" id="GO:0007169">
    <property type="term" value="P:cell surface receptor protein tyrosine kinase signaling pathway"/>
    <property type="evidence" value="ECO:0007669"/>
    <property type="project" value="TreeGrafter"/>
</dbReference>
<dbReference type="PANTHER" id="PTHR24416:SF611">
    <property type="entry name" value="TYROSINE-PROTEIN KINASE TRANSMEMBRANE RECEPTOR ROR"/>
    <property type="match status" value="1"/>
</dbReference>
<dbReference type="PRINTS" id="PR00109">
    <property type="entry name" value="TYRKINASE"/>
</dbReference>
<dbReference type="SUPFAM" id="SSF56112">
    <property type="entry name" value="Protein kinase-like (PK-like)"/>
    <property type="match status" value="1"/>
</dbReference>
<keyword evidence="12" id="KW-0675">Receptor</keyword>
<dbReference type="OrthoDB" id="3598281at2759"/>
<dbReference type="InterPro" id="IPR001245">
    <property type="entry name" value="Ser-Thr/Tyr_kinase_cat_dom"/>
</dbReference>
<keyword evidence="2" id="KW-0808">Transferase</keyword>
<organism evidence="12 13">
    <name type="scientific">Folsomia candida</name>
    <name type="common">Springtail</name>
    <dbReference type="NCBI Taxonomy" id="158441"/>
    <lineage>
        <taxon>Eukaryota</taxon>
        <taxon>Metazoa</taxon>
        <taxon>Ecdysozoa</taxon>
        <taxon>Arthropoda</taxon>
        <taxon>Hexapoda</taxon>
        <taxon>Collembola</taxon>
        <taxon>Entomobryomorpha</taxon>
        <taxon>Isotomoidea</taxon>
        <taxon>Isotomidae</taxon>
        <taxon>Proisotominae</taxon>
        <taxon>Folsomia</taxon>
    </lineage>
</organism>
<dbReference type="InterPro" id="IPR008266">
    <property type="entry name" value="Tyr_kinase_AS"/>
</dbReference>
<feature type="domain" description="Protein kinase" evidence="11">
    <location>
        <begin position="1101"/>
        <end position="1408"/>
    </location>
</feature>
<dbReference type="FunFam" id="1.10.510.10:FF:001512">
    <property type="entry name" value="Receptor tyrosine-protein kinase erbB-2"/>
    <property type="match status" value="1"/>
</dbReference>
<keyword evidence="6 10" id="KW-0472">Membrane</keyword>
<evidence type="ECO:0000256" key="2">
    <source>
        <dbReference type="ARBA" id="ARBA00022679"/>
    </source>
</evidence>
<dbReference type="CDD" id="cd00192">
    <property type="entry name" value="PTKc"/>
    <property type="match status" value="1"/>
</dbReference>
<dbReference type="STRING" id="158441.A0A226CZ49"/>
<evidence type="ECO:0000256" key="6">
    <source>
        <dbReference type="ARBA" id="ARBA00023136"/>
    </source>
</evidence>
<evidence type="ECO:0000259" key="11">
    <source>
        <dbReference type="PROSITE" id="PS50011"/>
    </source>
</evidence>
<dbReference type="GO" id="GO:0004714">
    <property type="term" value="F:transmembrane receptor protein tyrosine kinase activity"/>
    <property type="evidence" value="ECO:0007669"/>
    <property type="project" value="UniProtKB-EC"/>
</dbReference>